<proteinExistence type="predicted"/>
<evidence type="ECO:0000313" key="7">
    <source>
        <dbReference type="EMBL" id="MBB5490542.1"/>
    </source>
</evidence>
<comment type="caution">
    <text evidence="7">The sequence shown here is derived from an EMBL/GenBank/DDBJ whole genome shotgun (WGS) entry which is preliminary data.</text>
</comment>
<dbReference type="PANTHER" id="PTHR30055">
    <property type="entry name" value="HTH-TYPE TRANSCRIPTIONAL REGULATOR RUTR"/>
    <property type="match status" value="1"/>
</dbReference>
<keyword evidence="2" id="KW-0805">Transcription regulation</keyword>
<keyword evidence="4" id="KW-0804">Transcription</keyword>
<dbReference type="SUPFAM" id="SSF46689">
    <property type="entry name" value="Homeodomain-like"/>
    <property type="match status" value="1"/>
</dbReference>
<dbReference type="InterPro" id="IPR050109">
    <property type="entry name" value="HTH-type_TetR-like_transc_reg"/>
</dbReference>
<dbReference type="PANTHER" id="PTHR30055:SF151">
    <property type="entry name" value="TRANSCRIPTIONAL REGULATORY PROTEIN"/>
    <property type="match status" value="1"/>
</dbReference>
<dbReference type="GO" id="GO:0045892">
    <property type="term" value="P:negative regulation of DNA-templated transcription"/>
    <property type="evidence" value="ECO:0007669"/>
    <property type="project" value="InterPro"/>
</dbReference>
<reference evidence="7 8" key="1">
    <citation type="submission" date="2020-08" db="EMBL/GenBank/DDBJ databases">
        <title>Sequencing the genomes of 1000 actinobacteria strains.</title>
        <authorList>
            <person name="Klenk H.-P."/>
        </authorList>
    </citation>
    <scope>NUCLEOTIDE SEQUENCE [LARGE SCALE GENOMIC DNA]</scope>
    <source>
        <strain evidence="7 8">DSM 44598</strain>
    </source>
</reference>
<dbReference type="Pfam" id="PF02909">
    <property type="entry name" value="TetR_C_1"/>
    <property type="match status" value="1"/>
</dbReference>
<dbReference type="SUPFAM" id="SSF48498">
    <property type="entry name" value="Tetracyclin repressor-like, C-terminal domain"/>
    <property type="match status" value="1"/>
</dbReference>
<dbReference type="InterPro" id="IPR003012">
    <property type="entry name" value="Tet_transcr_reg_TetR"/>
</dbReference>
<dbReference type="AlphaFoldDB" id="A0A840W387"/>
<dbReference type="Proteomes" id="UP000579647">
    <property type="component" value="Unassembled WGS sequence"/>
</dbReference>
<keyword evidence="8" id="KW-1185">Reference proteome</keyword>
<evidence type="ECO:0000256" key="2">
    <source>
        <dbReference type="ARBA" id="ARBA00023015"/>
    </source>
</evidence>
<evidence type="ECO:0000313" key="8">
    <source>
        <dbReference type="Proteomes" id="UP000579647"/>
    </source>
</evidence>
<feature type="DNA-binding region" description="H-T-H motif" evidence="5">
    <location>
        <begin position="31"/>
        <end position="50"/>
    </location>
</feature>
<dbReference type="PROSITE" id="PS50977">
    <property type="entry name" value="HTH_TETR_2"/>
    <property type="match status" value="1"/>
</dbReference>
<name>A0A840W387_9ACTN</name>
<evidence type="ECO:0000256" key="5">
    <source>
        <dbReference type="PROSITE-ProRule" id="PRU00335"/>
    </source>
</evidence>
<evidence type="ECO:0000256" key="4">
    <source>
        <dbReference type="ARBA" id="ARBA00023163"/>
    </source>
</evidence>
<gene>
    <name evidence="7" type="ORF">HNR07_001679</name>
</gene>
<dbReference type="EMBL" id="JACHDO010000001">
    <property type="protein sequence ID" value="MBB5490542.1"/>
    <property type="molecule type" value="Genomic_DNA"/>
</dbReference>
<dbReference type="Gene3D" id="1.10.357.10">
    <property type="entry name" value="Tetracycline Repressor, domain 2"/>
    <property type="match status" value="1"/>
</dbReference>
<feature type="domain" description="HTH tetR-type" evidence="6">
    <location>
        <begin position="8"/>
        <end position="68"/>
    </location>
</feature>
<dbReference type="InterPro" id="IPR036271">
    <property type="entry name" value="Tet_transcr_reg_TetR-rel_C_sf"/>
</dbReference>
<dbReference type="RefSeq" id="WP_184364045.1">
    <property type="nucleotide sequence ID" value="NZ_BAAAKM010000017.1"/>
</dbReference>
<dbReference type="GO" id="GO:0003700">
    <property type="term" value="F:DNA-binding transcription factor activity"/>
    <property type="evidence" value="ECO:0007669"/>
    <property type="project" value="TreeGrafter"/>
</dbReference>
<keyword evidence="1" id="KW-0678">Repressor</keyword>
<organism evidence="7 8">
    <name type="scientific">Nocardiopsis metallicus</name>
    <dbReference type="NCBI Taxonomy" id="179819"/>
    <lineage>
        <taxon>Bacteria</taxon>
        <taxon>Bacillati</taxon>
        <taxon>Actinomycetota</taxon>
        <taxon>Actinomycetes</taxon>
        <taxon>Streptosporangiales</taxon>
        <taxon>Nocardiopsidaceae</taxon>
        <taxon>Nocardiopsis</taxon>
    </lineage>
</organism>
<dbReference type="GO" id="GO:0046677">
    <property type="term" value="P:response to antibiotic"/>
    <property type="evidence" value="ECO:0007669"/>
    <property type="project" value="InterPro"/>
</dbReference>
<protein>
    <submittedName>
        <fullName evidence="7">AcrR family transcriptional regulator</fullName>
    </submittedName>
</protein>
<evidence type="ECO:0000256" key="3">
    <source>
        <dbReference type="ARBA" id="ARBA00023125"/>
    </source>
</evidence>
<dbReference type="InterPro" id="IPR004111">
    <property type="entry name" value="Repressor_TetR_C"/>
</dbReference>
<dbReference type="InterPro" id="IPR009057">
    <property type="entry name" value="Homeodomain-like_sf"/>
</dbReference>
<evidence type="ECO:0000259" key="6">
    <source>
        <dbReference type="PROSITE" id="PS50977"/>
    </source>
</evidence>
<dbReference type="PRINTS" id="PR00400">
    <property type="entry name" value="TETREPRESSOR"/>
</dbReference>
<dbReference type="GO" id="GO:0000976">
    <property type="term" value="F:transcription cis-regulatory region binding"/>
    <property type="evidence" value="ECO:0007669"/>
    <property type="project" value="TreeGrafter"/>
</dbReference>
<dbReference type="Pfam" id="PF00440">
    <property type="entry name" value="TetR_N"/>
    <property type="match status" value="1"/>
</dbReference>
<dbReference type="InterPro" id="IPR001647">
    <property type="entry name" value="HTH_TetR"/>
</dbReference>
<sequence length="205" mass="22123">MNSGPRPVLTRTVIAATALAVLDERGEEALTLREVARGLDVKASSLYNHVRSKSEILDLVTELISSEVDLTLLHDQNWREALRGFAGVYRKAFLAHPNAAAVIARRAVNTPSSLRYYSTAVETLTKAGWSRAQALEIVLAVDYIVMGSIIVPFSTGFVAAPHEYGPEYAPLADAIAAVDPATIDDRVFASTLDRYLAGLGEPDGQ</sequence>
<keyword evidence="3 5" id="KW-0238">DNA-binding</keyword>
<accession>A0A840W387</accession>
<evidence type="ECO:0000256" key="1">
    <source>
        <dbReference type="ARBA" id="ARBA00022491"/>
    </source>
</evidence>